<organism evidence="1 2">
    <name type="scientific">Laodelphax striatellus</name>
    <name type="common">Small brown planthopper</name>
    <name type="synonym">Delphax striatella</name>
    <dbReference type="NCBI Taxonomy" id="195883"/>
    <lineage>
        <taxon>Eukaryota</taxon>
        <taxon>Metazoa</taxon>
        <taxon>Ecdysozoa</taxon>
        <taxon>Arthropoda</taxon>
        <taxon>Hexapoda</taxon>
        <taxon>Insecta</taxon>
        <taxon>Pterygota</taxon>
        <taxon>Neoptera</taxon>
        <taxon>Paraneoptera</taxon>
        <taxon>Hemiptera</taxon>
        <taxon>Auchenorrhyncha</taxon>
        <taxon>Fulgoroidea</taxon>
        <taxon>Delphacidae</taxon>
        <taxon>Criomorphinae</taxon>
        <taxon>Laodelphax</taxon>
    </lineage>
</organism>
<dbReference type="Proteomes" id="UP000291343">
    <property type="component" value="Unassembled WGS sequence"/>
</dbReference>
<gene>
    <name evidence="1" type="ORF">LSTR_LSTR016202</name>
</gene>
<proteinExistence type="predicted"/>
<dbReference type="EMBL" id="QKKF02019112">
    <property type="protein sequence ID" value="RZF40197.1"/>
    <property type="molecule type" value="Genomic_DNA"/>
</dbReference>
<reference evidence="1 2" key="1">
    <citation type="journal article" date="2017" name="Gigascience">
        <title>Genome sequence of the small brown planthopper, Laodelphax striatellus.</title>
        <authorList>
            <person name="Zhu J."/>
            <person name="Jiang F."/>
            <person name="Wang X."/>
            <person name="Yang P."/>
            <person name="Bao Y."/>
            <person name="Zhao W."/>
            <person name="Wang W."/>
            <person name="Lu H."/>
            <person name="Wang Q."/>
            <person name="Cui N."/>
            <person name="Li J."/>
            <person name="Chen X."/>
            <person name="Luo L."/>
            <person name="Yu J."/>
            <person name="Kang L."/>
            <person name="Cui F."/>
        </authorList>
    </citation>
    <scope>NUCLEOTIDE SEQUENCE [LARGE SCALE GENOMIC DNA]</scope>
    <source>
        <strain evidence="1">Lst14</strain>
    </source>
</reference>
<keyword evidence="2" id="KW-1185">Reference proteome</keyword>
<evidence type="ECO:0000313" key="1">
    <source>
        <dbReference type="EMBL" id="RZF40197.1"/>
    </source>
</evidence>
<sequence length="78" mass="8494">MAKLDSKLPGLCENLLGDIVHPVSCIQEAGALALAELLSELRPEFTEATLELLLKTYKEKLAVCIKMVFSKTISPPPL</sequence>
<dbReference type="AlphaFoldDB" id="A0A482X2T4"/>
<protein>
    <submittedName>
        <fullName evidence="1">Uncharacterized protein</fullName>
    </submittedName>
</protein>
<evidence type="ECO:0000313" key="2">
    <source>
        <dbReference type="Proteomes" id="UP000291343"/>
    </source>
</evidence>
<dbReference type="SMR" id="A0A482X2T4"/>
<comment type="caution">
    <text evidence="1">The sequence shown here is derived from an EMBL/GenBank/DDBJ whole genome shotgun (WGS) entry which is preliminary data.</text>
</comment>
<name>A0A482X2T4_LAOST</name>
<accession>A0A482X2T4</accession>
<dbReference type="InParanoid" id="A0A482X2T4"/>